<sequence>MARKAHRQINQYAKEPLLAILPGVTLTELWQMMRAMESTLQLISYLVLFSALLGLITMLLSSMSARRREIAIMRAIGASPSFIFLIIQVEALLISIAGIIIALVAISMGVLFSQTYLAENYGIVINYFSMNSQMLIIVSVVLFSTFLLAMIPAISAYRMALHDSLGMMTT</sequence>
<feature type="domain" description="ABC3 transporter permease C-terminal" evidence="7">
    <location>
        <begin position="42"/>
        <end position="158"/>
    </location>
</feature>
<evidence type="ECO:0000313" key="8">
    <source>
        <dbReference type="EMBL" id="SDT90420.1"/>
    </source>
</evidence>
<evidence type="ECO:0000256" key="5">
    <source>
        <dbReference type="ARBA" id="ARBA00023136"/>
    </source>
</evidence>
<evidence type="ECO:0000256" key="2">
    <source>
        <dbReference type="ARBA" id="ARBA00022475"/>
    </source>
</evidence>
<comment type="subcellular location">
    <subcellularLocation>
        <location evidence="1">Cell membrane</location>
        <topology evidence="1">Multi-pass membrane protein</topology>
    </subcellularLocation>
</comment>
<dbReference type="GO" id="GO:0005886">
    <property type="term" value="C:plasma membrane"/>
    <property type="evidence" value="ECO:0007669"/>
    <property type="project" value="UniProtKB-SubCell"/>
</dbReference>
<keyword evidence="9" id="KW-1185">Reference proteome</keyword>
<keyword evidence="4 6" id="KW-1133">Transmembrane helix</keyword>
<organism evidence="8 9">
    <name type="scientific">Nitrosomonas ureae</name>
    <dbReference type="NCBI Taxonomy" id="44577"/>
    <lineage>
        <taxon>Bacteria</taxon>
        <taxon>Pseudomonadati</taxon>
        <taxon>Pseudomonadota</taxon>
        <taxon>Betaproteobacteria</taxon>
        <taxon>Nitrosomonadales</taxon>
        <taxon>Nitrosomonadaceae</taxon>
        <taxon>Nitrosomonas</taxon>
    </lineage>
</organism>
<keyword evidence="5 6" id="KW-0472">Membrane</keyword>
<evidence type="ECO:0000313" key="9">
    <source>
        <dbReference type="Proteomes" id="UP000182882"/>
    </source>
</evidence>
<feature type="transmembrane region" description="Helical" evidence="6">
    <location>
        <begin position="132"/>
        <end position="157"/>
    </location>
</feature>
<dbReference type="PANTHER" id="PTHR43738">
    <property type="entry name" value="ABC TRANSPORTER, MEMBRANE PROTEIN"/>
    <property type="match status" value="1"/>
</dbReference>
<evidence type="ECO:0000256" key="1">
    <source>
        <dbReference type="ARBA" id="ARBA00004651"/>
    </source>
</evidence>
<dbReference type="Proteomes" id="UP000182882">
    <property type="component" value="Unassembled WGS sequence"/>
</dbReference>
<evidence type="ECO:0000259" key="7">
    <source>
        <dbReference type="Pfam" id="PF02687"/>
    </source>
</evidence>
<reference evidence="9" key="1">
    <citation type="submission" date="2016-10" db="EMBL/GenBank/DDBJ databases">
        <authorList>
            <person name="Varghese N."/>
            <person name="Submissions S."/>
        </authorList>
    </citation>
    <scope>NUCLEOTIDE SEQUENCE [LARGE SCALE GENOMIC DNA]</scope>
    <source>
        <strain evidence="9">Nm10</strain>
    </source>
</reference>
<accession>A0A1H2E5S2</accession>
<feature type="transmembrane region" description="Helical" evidence="6">
    <location>
        <begin position="82"/>
        <end position="112"/>
    </location>
</feature>
<dbReference type="InterPro" id="IPR003838">
    <property type="entry name" value="ABC3_permease_C"/>
</dbReference>
<dbReference type="Pfam" id="PF02687">
    <property type="entry name" value="FtsX"/>
    <property type="match status" value="1"/>
</dbReference>
<evidence type="ECO:0000256" key="3">
    <source>
        <dbReference type="ARBA" id="ARBA00022692"/>
    </source>
</evidence>
<evidence type="ECO:0000256" key="6">
    <source>
        <dbReference type="SAM" id="Phobius"/>
    </source>
</evidence>
<dbReference type="RefSeq" id="WP_062557801.1">
    <property type="nucleotide sequence ID" value="NZ_CP013341.1"/>
</dbReference>
<protein>
    <submittedName>
        <fullName evidence="8">Putative ABC transport system permease protein</fullName>
    </submittedName>
</protein>
<evidence type="ECO:0000256" key="4">
    <source>
        <dbReference type="ARBA" id="ARBA00022989"/>
    </source>
</evidence>
<dbReference type="AlphaFoldDB" id="A0A1H2E5S2"/>
<dbReference type="InterPro" id="IPR051125">
    <property type="entry name" value="ABC-4/HrtB_transporter"/>
</dbReference>
<keyword evidence="2" id="KW-1003">Cell membrane</keyword>
<proteinExistence type="predicted"/>
<feature type="transmembrane region" description="Helical" evidence="6">
    <location>
        <begin position="42"/>
        <end position="61"/>
    </location>
</feature>
<name>A0A1H2E5S2_9PROT</name>
<dbReference type="EMBL" id="FNLN01000009">
    <property type="protein sequence ID" value="SDT90420.1"/>
    <property type="molecule type" value="Genomic_DNA"/>
</dbReference>
<keyword evidence="3 6" id="KW-0812">Transmembrane</keyword>
<dbReference type="KEGG" id="nur:ATY38_01900"/>
<gene>
    <name evidence="8" type="ORF">SAMN05216406_10947</name>
</gene>
<dbReference type="PANTHER" id="PTHR43738:SF2">
    <property type="entry name" value="ABC TRANSPORTER PERMEASE"/>
    <property type="match status" value="1"/>
</dbReference>